<evidence type="ECO:0000313" key="1">
    <source>
        <dbReference type="EMBL" id="PAD85325.1"/>
    </source>
</evidence>
<organism evidence="1 2">
    <name type="scientific">Niallia circulans</name>
    <name type="common">Bacillus circulans</name>
    <dbReference type="NCBI Taxonomy" id="1397"/>
    <lineage>
        <taxon>Bacteria</taxon>
        <taxon>Bacillati</taxon>
        <taxon>Bacillota</taxon>
        <taxon>Bacilli</taxon>
        <taxon>Bacillales</taxon>
        <taxon>Bacillaceae</taxon>
        <taxon>Niallia</taxon>
    </lineage>
</organism>
<dbReference type="Proteomes" id="UP000216961">
    <property type="component" value="Unassembled WGS sequence"/>
</dbReference>
<dbReference type="RefSeq" id="WP_095328317.1">
    <property type="nucleotide sequence ID" value="NZ_CP026040.1"/>
</dbReference>
<comment type="caution">
    <text evidence="1">The sequence shown here is derived from an EMBL/GenBank/DDBJ whole genome shotgun (WGS) entry which is preliminary data.</text>
</comment>
<reference evidence="1 2" key="1">
    <citation type="submission" date="2017-07" db="EMBL/GenBank/DDBJ databases">
        <title>Isolation and whole genome analysis of endospore-forming bacteria from heroin.</title>
        <authorList>
            <person name="Kalinowski J."/>
            <person name="Ahrens B."/>
            <person name="Al-Dilaimi A."/>
            <person name="Winkler A."/>
            <person name="Wibberg D."/>
            <person name="Schleenbecker U."/>
            <person name="Ruckert C."/>
            <person name="Wolfel R."/>
            <person name="Grass G."/>
        </authorList>
    </citation>
    <scope>NUCLEOTIDE SEQUENCE [LARGE SCALE GENOMIC DNA]</scope>
    <source>
        <strain evidence="1 2">7521-2</strain>
    </source>
</reference>
<evidence type="ECO:0000313" key="2">
    <source>
        <dbReference type="Proteomes" id="UP000216961"/>
    </source>
</evidence>
<dbReference type="AlphaFoldDB" id="A0AA91Z363"/>
<dbReference type="Gene3D" id="1.10.10.10">
    <property type="entry name" value="Winged helix-like DNA-binding domain superfamily/Winged helix DNA-binding domain"/>
    <property type="match status" value="1"/>
</dbReference>
<dbReference type="EMBL" id="NPBQ01000001">
    <property type="protein sequence ID" value="PAD85325.1"/>
    <property type="molecule type" value="Genomic_DNA"/>
</dbReference>
<dbReference type="InterPro" id="IPR036388">
    <property type="entry name" value="WH-like_DNA-bd_sf"/>
</dbReference>
<protein>
    <submittedName>
        <fullName evidence="1">Uncharacterized protein</fullName>
    </submittedName>
</protein>
<proteinExistence type="predicted"/>
<gene>
    <name evidence="1" type="ORF">CHH57_00185</name>
</gene>
<sequence length="105" mass="12584">MRVIYSVLREIDKGESLPTAEDYGFKQREFENFIFDLEKGGYVERVLRMDTFFSLKPARLTKKGHDLVEEYKELEKSYPKNKKDIIKWIQVDKEMYSNDAEGEEY</sequence>
<name>A0AA91Z363_NIACI</name>
<accession>A0AA91Z363</accession>